<dbReference type="EC" id="3.1.3.-" evidence="1"/>
<keyword evidence="1 4" id="KW-0460">Magnesium</keyword>
<dbReference type="InterPro" id="IPR036412">
    <property type="entry name" value="HAD-like_sf"/>
</dbReference>
<feature type="binding site" evidence="3">
    <location>
        <position position="196"/>
    </location>
    <ligand>
        <name>substrate</name>
    </ligand>
</feature>
<dbReference type="Pfam" id="PF13344">
    <property type="entry name" value="Hydrolase_6"/>
    <property type="match status" value="1"/>
</dbReference>
<evidence type="ECO:0000256" key="3">
    <source>
        <dbReference type="PIRSR" id="PIRSR000915-2"/>
    </source>
</evidence>
<evidence type="ECO:0000313" key="6">
    <source>
        <dbReference type="Proteomes" id="UP000282930"/>
    </source>
</evidence>
<dbReference type="InterPro" id="IPR023214">
    <property type="entry name" value="HAD_sf"/>
</dbReference>
<keyword evidence="5" id="KW-0378">Hydrolase</keyword>
<dbReference type="RefSeq" id="WP_127351002.1">
    <property type="nucleotide sequence ID" value="NZ_CP034791.1"/>
</dbReference>
<evidence type="ECO:0000256" key="2">
    <source>
        <dbReference type="PIRSR" id="PIRSR000915-1"/>
    </source>
</evidence>
<dbReference type="Gene3D" id="3.40.50.1000">
    <property type="entry name" value="HAD superfamily/HAD-like"/>
    <property type="match status" value="2"/>
</dbReference>
<keyword evidence="6" id="KW-1185">Reference proteome</keyword>
<dbReference type="KEGG" id="ccha:ELD05_00980"/>
<dbReference type="GO" id="GO:0046872">
    <property type="term" value="F:metal ion binding"/>
    <property type="evidence" value="ECO:0007669"/>
    <property type="project" value="UniProtKB-KW"/>
</dbReference>
<feature type="binding site" evidence="4">
    <location>
        <position position="20"/>
    </location>
    <ligand>
        <name>Mg(2+)</name>
        <dbReference type="ChEBI" id="CHEBI:18420"/>
    </ligand>
</feature>
<dbReference type="PANTHER" id="PTHR19288:SF46">
    <property type="entry name" value="HALOACID DEHALOGENASE-LIKE HYDROLASE DOMAIN-CONTAINING PROTEIN 2"/>
    <property type="match status" value="1"/>
</dbReference>
<protein>
    <recommendedName>
        <fullName evidence="1">Acid sugar phosphatase</fullName>
        <ecNumber evidence="1">3.1.3.-</ecNumber>
    </recommendedName>
</protein>
<dbReference type="NCBIfam" id="TIGR01460">
    <property type="entry name" value="HAD-SF-IIA"/>
    <property type="match status" value="1"/>
</dbReference>
<dbReference type="SUPFAM" id="SSF56784">
    <property type="entry name" value="HAD-like"/>
    <property type="match status" value="1"/>
</dbReference>
<keyword evidence="1 4" id="KW-0479">Metal-binding</keyword>
<dbReference type="PIRSF" id="PIRSF000915">
    <property type="entry name" value="PGP-type_phosphatase"/>
    <property type="match status" value="1"/>
</dbReference>
<feature type="active site" description="Nucleophile" evidence="2">
    <location>
        <position position="18"/>
    </location>
</feature>
<dbReference type="Pfam" id="PF13242">
    <property type="entry name" value="Hydrolase_like"/>
    <property type="match status" value="1"/>
</dbReference>
<gene>
    <name evidence="5" type="ORF">ELD05_00980</name>
</gene>
<dbReference type="PANTHER" id="PTHR19288">
    <property type="entry name" value="4-NITROPHENYLPHOSPHATASE-RELATED"/>
    <property type="match status" value="1"/>
</dbReference>
<proteinExistence type="inferred from homology"/>
<dbReference type="Proteomes" id="UP000282930">
    <property type="component" value="Chromosome"/>
</dbReference>
<comment type="function">
    <text evidence="1">Catalyzes the dephosphorylation of 2-6 carbon acid sugars in vitro.</text>
</comment>
<accession>A0A3T0D289</accession>
<comment type="cofactor">
    <cofactor evidence="4">
        <name>Mg(2+)</name>
        <dbReference type="ChEBI" id="CHEBI:18420"/>
    </cofactor>
    <text evidence="4">Divalent metal ions. Mg(2+) is the most effective.</text>
</comment>
<dbReference type="AlphaFoldDB" id="A0A3T0D289"/>
<feature type="binding site" evidence="4">
    <location>
        <position position="18"/>
    </location>
    <ligand>
        <name>Mg(2+)</name>
        <dbReference type="ChEBI" id="CHEBI:18420"/>
    </ligand>
</feature>
<feature type="active site" description="Proton donor" evidence="2">
    <location>
        <position position="20"/>
    </location>
</feature>
<reference evidence="5 6" key="1">
    <citation type="submission" date="2018-12" db="EMBL/GenBank/DDBJ databases">
        <title>Genome sequence from the cellulolytic species, Caldicellulosiruptor changbaiensis.</title>
        <authorList>
            <person name="Blumer-Schuette S.E."/>
            <person name="Mendoza C."/>
        </authorList>
    </citation>
    <scope>NUCLEOTIDE SEQUENCE [LARGE SCALE GENOMIC DNA]</scope>
    <source>
        <strain evidence="5 6">CBS-Z</strain>
    </source>
</reference>
<dbReference type="GO" id="GO:0016791">
    <property type="term" value="F:phosphatase activity"/>
    <property type="evidence" value="ECO:0007669"/>
    <property type="project" value="TreeGrafter"/>
</dbReference>
<evidence type="ECO:0000256" key="4">
    <source>
        <dbReference type="PIRSR" id="PIRSR000915-3"/>
    </source>
</evidence>
<dbReference type="EMBL" id="CP034791">
    <property type="protein sequence ID" value="AZT89372.1"/>
    <property type="molecule type" value="Genomic_DNA"/>
</dbReference>
<name>A0A3T0D289_9FIRM</name>
<comment type="similarity">
    <text evidence="1">Belongs to the HAD-like hydrolase superfamily. NagD family.</text>
</comment>
<sequence>MENNKFELLRKIDLFLLDMDGTIYLGDRLFEGSKEFIQLLKENNKEFLFLTNNSSKSSDDYLKKLSKMGIEIAKENLLTSGQATAIYLKSINQRSAISAYVVGTRSLKDELKSFGINVVGSIEKEDVDYLIVGFDTELTYKKLLDACKLIRKGVPFLATNPDLVCPLDGGEYIPDCGSICIMLENATKKKPLFIGKPSSIIVDVISRFKNVEKSKIAMIGDRLYTDIKMANDNGMISILVLSGETTYEDVEKFQIKPTLIYNSIKDIYENLKILYRGVK</sequence>
<evidence type="ECO:0000256" key="1">
    <source>
        <dbReference type="PIRNR" id="PIRNR000915"/>
    </source>
</evidence>
<dbReference type="SFLD" id="SFLDG01139">
    <property type="entry name" value="C2.A:_Pyridoxal_Phosphate_Phos"/>
    <property type="match status" value="1"/>
</dbReference>
<organism evidence="5 6">
    <name type="scientific">Caldicellulosiruptor changbaiensis</name>
    <dbReference type="NCBI Taxonomy" id="1222016"/>
    <lineage>
        <taxon>Bacteria</taxon>
        <taxon>Bacillati</taxon>
        <taxon>Bacillota</taxon>
        <taxon>Bacillota incertae sedis</taxon>
        <taxon>Caldicellulosiruptorales</taxon>
        <taxon>Caldicellulosiruptoraceae</taxon>
        <taxon>Caldicellulosiruptor</taxon>
    </lineage>
</organism>
<dbReference type="SFLD" id="SFLDS00003">
    <property type="entry name" value="Haloacid_Dehalogenase"/>
    <property type="match status" value="1"/>
</dbReference>
<evidence type="ECO:0000313" key="5">
    <source>
        <dbReference type="EMBL" id="AZT89372.1"/>
    </source>
</evidence>
<feature type="binding site" evidence="4">
    <location>
        <position position="221"/>
    </location>
    <ligand>
        <name>Mg(2+)</name>
        <dbReference type="ChEBI" id="CHEBI:18420"/>
    </ligand>
</feature>
<dbReference type="GO" id="GO:0005737">
    <property type="term" value="C:cytoplasm"/>
    <property type="evidence" value="ECO:0007669"/>
    <property type="project" value="TreeGrafter"/>
</dbReference>
<dbReference type="InterPro" id="IPR006357">
    <property type="entry name" value="HAD-SF_hydro_IIA"/>
</dbReference>